<reference evidence="1 2" key="1">
    <citation type="submission" date="2020-07" db="EMBL/GenBank/DDBJ databases">
        <title>Genomic Encyclopedia of Type Strains, Phase IV (KMG-V): Genome sequencing to study the core and pangenomes of soil and plant-associated prokaryotes.</title>
        <authorList>
            <person name="Whitman W."/>
        </authorList>
    </citation>
    <scope>NUCLEOTIDE SEQUENCE [LARGE SCALE GENOMIC DNA]</scope>
    <source>
        <strain evidence="1 2">RH2WT43</strain>
    </source>
</reference>
<dbReference type="Proteomes" id="UP000550401">
    <property type="component" value="Unassembled WGS sequence"/>
</dbReference>
<dbReference type="RefSeq" id="WP_182528949.1">
    <property type="nucleotide sequence ID" value="NZ_JACGXL010000001.1"/>
</dbReference>
<dbReference type="EMBL" id="JACGXL010000001">
    <property type="protein sequence ID" value="MBA8885813.1"/>
    <property type="molecule type" value="Genomic_DNA"/>
</dbReference>
<gene>
    <name evidence="1" type="ORF">FHW12_000004</name>
</gene>
<dbReference type="AlphaFoldDB" id="A0A839ETB4"/>
<proteinExistence type="predicted"/>
<comment type="caution">
    <text evidence="1">The sequence shown here is derived from an EMBL/GenBank/DDBJ whole genome shotgun (WGS) entry which is preliminary data.</text>
</comment>
<name>A0A839ETB4_9GAMM</name>
<protein>
    <submittedName>
        <fullName evidence="1">Uncharacterized protein</fullName>
    </submittedName>
</protein>
<evidence type="ECO:0000313" key="2">
    <source>
        <dbReference type="Proteomes" id="UP000550401"/>
    </source>
</evidence>
<keyword evidence="2" id="KW-1185">Reference proteome</keyword>
<organism evidence="1 2">
    <name type="scientific">Dokdonella fugitiva</name>
    <dbReference type="NCBI Taxonomy" id="328517"/>
    <lineage>
        <taxon>Bacteria</taxon>
        <taxon>Pseudomonadati</taxon>
        <taxon>Pseudomonadota</taxon>
        <taxon>Gammaproteobacteria</taxon>
        <taxon>Lysobacterales</taxon>
        <taxon>Rhodanobacteraceae</taxon>
        <taxon>Dokdonella</taxon>
    </lineage>
</organism>
<sequence length="108" mass="11472">MIIWLDEGASARGAPMRRSIARASFARVSPPAVGLTFALDHPTPDSEPVMSRIAHFCHTSFASLHALFPLLGALVAARAEGDCIAKAIPGLGACTSTYCKPERRVALR</sequence>
<accession>A0A839ETB4</accession>
<evidence type="ECO:0000313" key="1">
    <source>
        <dbReference type="EMBL" id="MBA8885813.1"/>
    </source>
</evidence>